<sequence>MPPIPPPLATTMAPFRIPIQVDSGQPNVTTASNAAAPNPASHQSKVHGSVCNVAVNGGTVQNLSRQNVRIQELVAGQNALKHWVRSQGWRDARYAHEPG</sequence>
<dbReference type="GeneID" id="34461094"/>
<evidence type="ECO:0000256" key="1">
    <source>
        <dbReference type="SAM" id="MobiDB-lite"/>
    </source>
</evidence>
<evidence type="ECO:0000313" key="3">
    <source>
        <dbReference type="Proteomes" id="UP000184300"/>
    </source>
</evidence>
<proteinExistence type="predicted"/>
<dbReference type="VEuPathDB" id="FungiDB:ASPGLDRAFT_37523"/>
<name>A0A1L9VE54_ASPGL</name>
<dbReference type="OrthoDB" id="4487035at2759"/>
<gene>
    <name evidence="2" type="ORF">ASPGLDRAFT_37523</name>
</gene>
<dbReference type="Proteomes" id="UP000184300">
    <property type="component" value="Unassembled WGS sequence"/>
</dbReference>
<dbReference type="EMBL" id="KV878903">
    <property type="protein sequence ID" value="OJJ82228.1"/>
    <property type="molecule type" value="Genomic_DNA"/>
</dbReference>
<reference evidence="3" key="1">
    <citation type="journal article" date="2017" name="Genome Biol.">
        <title>Comparative genomics reveals high biological diversity and specific adaptations in the industrially and medically important fungal genus Aspergillus.</title>
        <authorList>
            <person name="de Vries R.P."/>
            <person name="Riley R."/>
            <person name="Wiebenga A."/>
            <person name="Aguilar-Osorio G."/>
            <person name="Amillis S."/>
            <person name="Uchima C.A."/>
            <person name="Anderluh G."/>
            <person name="Asadollahi M."/>
            <person name="Askin M."/>
            <person name="Barry K."/>
            <person name="Battaglia E."/>
            <person name="Bayram O."/>
            <person name="Benocci T."/>
            <person name="Braus-Stromeyer S.A."/>
            <person name="Caldana C."/>
            <person name="Canovas D."/>
            <person name="Cerqueira G.C."/>
            <person name="Chen F."/>
            <person name="Chen W."/>
            <person name="Choi C."/>
            <person name="Clum A."/>
            <person name="Dos Santos R.A."/>
            <person name="Damasio A.R."/>
            <person name="Diallinas G."/>
            <person name="Emri T."/>
            <person name="Fekete E."/>
            <person name="Flipphi M."/>
            <person name="Freyberg S."/>
            <person name="Gallo A."/>
            <person name="Gournas C."/>
            <person name="Habgood R."/>
            <person name="Hainaut M."/>
            <person name="Harispe M.L."/>
            <person name="Henrissat B."/>
            <person name="Hilden K.S."/>
            <person name="Hope R."/>
            <person name="Hossain A."/>
            <person name="Karabika E."/>
            <person name="Karaffa L."/>
            <person name="Karanyi Z."/>
            <person name="Krasevec N."/>
            <person name="Kuo A."/>
            <person name="Kusch H."/>
            <person name="LaButti K."/>
            <person name="Lagendijk E.L."/>
            <person name="Lapidus A."/>
            <person name="Levasseur A."/>
            <person name="Lindquist E."/>
            <person name="Lipzen A."/>
            <person name="Logrieco A.F."/>
            <person name="MacCabe A."/>
            <person name="Maekelae M.R."/>
            <person name="Malavazi I."/>
            <person name="Melin P."/>
            <person name="Meyer V."/>
            <person name="Mielnichuk N."/>
            <person name="Miskei M."/>
            <person name="Molnar A.P."/>
            <person name="Mule G."/>
            <person name="Ngan C.Y."/>
            <person name="Orejas M."/>
            <person name="Orosz E."/>
            <person name="Ouedraogo J.P."/>
            <person name="Overkamp K.M."/>
            <person name="Park H.-S."/>
            <person name="Perrone G."/>
            <person name="Piumi F."/>
            <person name="Punt P.J."/>
            <person name="Ram A.F."/>
            <person name="Ramon A."/>
            <person name="Rauscher S."/>
            <person name="Record E."/>
            <person name="Riano-Pachon D.M."/>
            <person name="Robert V."/>
            <person name="Roehrig J."/>
            <person name="Ruller R."/>
            <person name="Salamov A."/>
            <person name="Salih N.S."/>
            <person name="Samson R.A."/>
            <person name="Sandor E."/>
            <person name="Sanguinetti M."/>
            <person name="Schuetze T."/>
            <person name="Sepcic K."/>
            <person name="Shelest E."/>
            <person name="Sherlock G."/>
            <person name="Sophianopoulou V."/>
            <person name="Squina F.M."/>
            <person name="Sun H."/>
            <person name="Susca A."/>
            <person name="Todd R.B."/>
            <person name="Tsang A."/>
            <person name="Unkles S.E."/>
            <person name="van de Wiele N."/>
            <person name="van Rossen-Uffink D."/>
            <person name="Oliveira J.V."/>
            <person name="Vesth T.C."/>
            <person name="Visser J."/>
            <person name="Yu J.-H."/>
            <person name="Zhou M."/>
            <person name="Andersen M.R."/>
            <person name="Archer D.B."/>
            <person name="Baker S.E."/>
            <person name="Benoit I."/>
            <person name="Brakhage A.A."/>
            <person name="Braus G.H."/>
            <person name="Fischer R."/>
            <person name="Frisvad J.C."/>
            <person name="Goldman G.H."/>
            <person name="Houbraken J."/>
            <person name="Oakley B."/>
            <person name="Pocsi I."/>
            <person name="Scazzocchio C."/>
            <person name="Seiboth B."/>
            <person name="vanKuyk P.A."/>
            <person name="Wortman J."/>
            <person name="Dyer P.S."/>
            <person name="Grigoriev I.V."/>
        </authorList>
    </citation>
    <scope>NUCLEOTIDE SEQUENCE [LARGE SCALE GENOMIC DNA]</scope>
    <source>
        <strain evidence="3">CBS 516.65</strain>
    </source>
</reference>
<accession>A0A1L9VE54</accession>
<feature type="compositionally biased region" description="Low complexity" evidence="1">
    <location>
        <begin position="29"/>
        <end position="41"/>
    </location>
</feature>
<evidence type="ECO:0000313" key="2">
    <source>
        <dbReference type="EMBL" id="OJJ82228.1"/>
    </source>
</evidence>
<keyword evidence="3" id="KW-1185">Reference proteome</keyword>
<feature type="region of interest" description="Disordered" evidence="1">
    <location>
        <begin position="22"/>
        <end position="43"/>
    </location>
</feature>
<dbReference type="AlphaFoldDB" id="A0A1L9VE54"/>
<protein>
    <submittedName>
        <fullName evidence="2">Uncharacterized protein</fullName>
    </submittedName>
</protein>
<dbReference type="RefSeq" id="XP_022398926.1">
    <property type="nucleotide sequence ID" value="XM_022544833.1"/>
</dbReference>
<organism evidence="2 3">
    <name type="scientific">Aspergillus glaucus CBS 516.65</name>
    <dbReference type="NCBI Taxonomy" id="1160497"/>
    <lineage>
        <taxon>Eukaryota</taxon>
        <taxon>Fungi</taxon>
        <taxon>Dikarya</taxon>
        <taxon>Ascomycota</taxon>
        <taxon>Pezizomycotina</taxon>
        <taxon>Eurotiomycetes</taxon>
        <taxon>Eurotiomycetidae</taxon>
        <taxon>Eurotiales</taxon>
        <taxon>Aspergillaceae</taxon>
        <taxon>Aspergillus</taxon>
        <taxon>Aspergillus subgen. Aspergillus</taxon>
    </lineage>
</organism>